<dbReference type="PROSITE" id="PS50802">
    <property type="entry name" value="OTU"/>
    <property type="match status" value="1"/>
</dbReference>
<protein>
    <recommendedName>
        <fullName evidence="2">OTU domain-containing protein</fullName>
    </recommendedName>
</protein>
<gene>
    <name evidence="6" type="ORF">FME351_LOCUS12228</name>
    <name evidence="4" type="ORF">GRG538_LOCUS7526</name>
    <name evidence="9" type="ORF">HFQ381_LOCUS5156</name>
    <name evidence="7" type="ORF">KIK155_LOCUS16614</name>
    <name evidence="3" type="ORF">LUA448_LOCUS956</name>
    <name evidence="11" type="ORF">QYT958_LOCUS450</name>
    <name evidence="5" type="ORF">TIS948_LOCUS29750</name>
    <name evidence="12" type="ORF">TOA249_LOCUS10571</name>
    <name evidence="10" type="ORF">TSG867_LOCUS7263</name>
    <name evidence="8" type="ORF">UJA718_LOCUS2059</name>
</gene>
<accession>A0A820J144</accession>
<evidence type="ECO:0000313" key="9">
    <source>
        <dbReference type="EMBL" id="CAF4163968.1"/>
    </source>
</evidence>
<evidence type="ECO:0000313" key="10">
    <source>
        <dbReference type="EMBL" id="CAF4316499.1"/>
    </source>
</evidence>
<dbReference type="Gene3D" id="3.90.70.80">
    <property type="match status" value="1"/>
</dbReference>
<evidence type="ECO:0000313" key="12">
    <source>
        <dbReference type="EMBL" id="CAF4600541.1"/>
    </source>
</evidence>
<name>A0A820J144_9BILA</name>
<evidence type="ECO:0000259" key="2">
    <source>
        <dbReference type="PROSITE" id="PS50802"/>
    </source>
</evidence>
<dbReference type="EMBL" id="CAJNYD010000020">
    <property type="protein sequence ID" value="CAF3180861.1"/>
    <property type="molecule type" value="Genomic_DNA"/>
</dbReference>
<dbReference type="Proteomes" id="UP000663872">
    <property type="component" value="Unassembled WGS sequence"/>
</dbReference>
<dbReference type="Proteomes" id="UP000663838">
    <property type="component" value="Unassembled WGS sequence"/>
</dbReference>
<dbReference type="PANTHER" id="PTHR12419:SF10">
    <property type="entry name" value="DEUBIQUITINASE OTUD6B"/>
    <property type="match status" value="1"/>
</dbReference>
<evidence type="ECO:0000313" key="14">
    <source>
        <dbReference type="Proteomes" id="UP000663873"/>
    </source>
</evidence>
<dbReference type="Proteomes" id="UP000663869">
    <property type="component" value="Unassembled WGS sequence"/>
</dbReference>
<feature type="compositionally biased region" description="Polar residues" evidence="1">
    <location>
        <begin position="78"/>
        <end position="93"/>
    </location>
</feature>
<dbReference type="Proteomes" id="UP000663848">
    <property type="component" value="Unassembled WGS sequence"/>
</dbReference>
<dbReference type="GO" id="GO:0004843">
    <property type="term" value="F:cysteine-type deubiquitinase activity"/>
    <property type="evidence" value="ECO:0007669"/>
    <property type="project" value="TreeGrafter"/>
</dbReference>
<dbReference type="EMBL" id="CAJOBP010000133">
    <property type="protein sequence ID" value="CAF4128521.1"/>
    <property type="molecule type" value="Genomic_DNA"/>
</dbReference>
<evidence type="ECO:0000313" key="13">
    <source>
        <dbReference type="Proteomes" id="UP000663862"/>
    </source>
</evidence>
<dbReference type="EMBL" id="CAJOBS010000553">
    <property type="protein sequence ID" value="CAF4600541.1"/>
    <property type="molecule type" value="Genomic_DNA"/>
</dbReference>
<evidence type="ECO:0000313" key="5">
    <source>
        <dbReference type="EMBL" id="CAF3424199.1"/>
    </source>
</evidence>
<dbReference type="EMBL" id="CAJNYT010000803">
    <property type="protein sequence ID" value="CAF3373568.1"/>
    <property type="molecule type" value="Genomic_DNA"/>
</dbReference>
<dbReference type="EMBL" id="CAJOBQ010000281">
    <property type="protein sequence ID" value="CAF4316499.1"/>
    <property type="molecule type" value="Genomic_DNA"/>
</dbReference>
<evidence type="ECO:0000313" key="6">
    <source>
        <dbReference type="EMBL" id="CAF3436088.1"/>
    </source>
</evidence>
<dbReference type="AlphaFoldDB" id="A0A820J144"/>
<organism evidence="10 13">
    <name type="scientific">Rotaria socialis</name>
    <dbReference type="NCBI Taxonomy" id="392032"/>
    <lineage>
        <taxon>Eukaryota</taxon>
        <taxon>Metazoa</taxon>
        <taxon>Spiralia</taxon>
        <taxon>Gnathifera</taxon>
        <taxon>Rotifera</taxon>
        <taxon>Eurotatoria</taxon>
        <taxon>Bdelloidea</taxon>
        <taxon>Philodinida</taxon>
        <taxon>Philodinidae</taxon>
        <taxon>Rotaria</taxon>
    </lineage>
</organism>
<feature type="region of interest" description="Disordered" evidence="1">
    <location>
        <begin position="1"/>
        <end position="33"/>
    </location>
</feature>
<dbReference type="Proteomes" id="UP000663851">
    <property type="component" value="Unassembled WGS sequence"/>
</dbReference>
<reference evidence="10" key="1">
    <citation type="submission" date="2021-02" db="EMBL/GenBank/DDBJ databases">
        <authorList>
            <person name="Nowell W R."/>
        </authorList>
    </citation>
    <scope>NUCLEOTIDE SEQUENCE</scope>
</reference>
<evidence type="ECO:0000313" key="4">
    <source>
        <dbReference type="EMBL" id="CAF3373568.1"/>
    </source>
</evidence>
<evidence type="ECO:0000313" key="8">
    <source>
        <dbReference type="EMBL" id="CAF4128521.1"/>
    </source>
</evidence>
<dbReference type="EMBL" id="CAJNYU010001438">
    <property type="protein sequence ID" value="CAF3436088.1"/>
    <property type="molecule type" value="Genomic_DNA"/>
</dbReference>
<dbReference type="Proteomes" id="UP000663833">
    <property type="component" value="Unassembled WGS sequence"/>
</dbReference>
<comment type="caution">
    <text evidence="10">The sequence shown here is derived from an EMBL/GenBank/DDBJ whole genome shotgun (WGS) entry which is preliminary data.</text>
</comment>
<dbReference type="InterPro" id="IPR050704">
    <property type="entry name" value="Peptidase_C85-like"/>
</dbReference>
<dbReference type="EMBL" id="CAJOBO010000212">
    <property type="protein sequence ID" value="CAF4163968.1"/>
    <property type="molecule type" value="Genomic_DNA"/>
</dbReference>
<dbReference type="OrthoDB" id="415023at2759"/>
<evidence type="ECO:0000313" key="7">
    <source>
        <dbReference type="EMBL" id="CAF3515449.1"/>
    </source>
</evidence>
<keyword evidence="14" id="KW-1185">Reference proteome</keyword>
<dbReference type="PANTHER" id="PTHR12419">
    <property type="entry name" value="OTU DOMAIN CONTAINING PROTEIN"/>
    <property type="match status" value="1"/>
</dbReference>
<dbReference type="InterPro" id="IPR038765">
    <property type="entry name" value="Papain-like_cys_pep_sf"/>
</dbReference>
<dbReference type="EMBL" id="CAJNYV010002944">
    <property type="protein sequence ID" value="CAF3515449.1"/>
    <property type="molecule type" value="Genomic_DNA"/>
</dbReference>
<dbReference type="EMBL" id="CAJNXB010005408">
    <property type="protein sequence ID" value="CAF3424199.1"/>
    <property type="molecule type" value="Genomic_DNA"/>
</dbReference>
<dbReference type="Proteomes" id="UP000663825">
    <property type="component" value="Unassembled WGS sequence"/>
</dbReference>
<feature type="domain" description="OTU" evidence="2">
    <location>
        <begin position="157"/>
        <end position="283"/>
    </location>
</feature>
<proteinExistence type="predicted"/>
<dbReference type="Proteomes" id="UP000663873">
    <property type="component" value="Unassembled WGS sequence"/>
</dbReference>
<evidence type="ECO:0000313" key="11">
    <source>
        <dbReference type="EMBL" id="CAF4448228.1"/>
    </source>
</evidence>
<sequence>MSSFVRLPRNLSMAENNSEDNIEDEGARHRRERRELQATIQQLKKSVNKNDKTRKKKIDSDIKALEEAFEKRWENFDENSTPEKSSVAPTSTQSDEKSTETEKQNVSRKARRLANKEKRQAELNENQEIVDYDNQPESIRRRNESSSINEQLLQRGLELQPIVSDGNCLFASIVDQTSDLNVRQLRELIAEYLRKHRSDYEPFIDTDYDAYCEKLAKENVWGGQIELQVCAKILQKPIEIIQGTGGEPIKIDCPSSILESPIVITYHRYLYANGEHYNSTIKVHEKDDE</sequence>
<evidence type="ECO:0000313" key="3">
    <source>
        <dbReference type="EMBL" id="CAF3180861.1"/>
    </source>
</evidence>
<dbReference type="EMBL" id="CAJOBR010000019">
    <property type="protein sequence ID" value="CAF4448228.1"/>
    <property type="molecule type" value="Genomic_DNA"/>
</dbReference>
<dbReference type="Pfam" id="PF02338">
    <property type="entry name" value="OTU"/>
    <property type="match status" value="1"/>
</dbReference>
<dbReference type="Proteomes" id="UP000663865">
    <property type="component" value="Unassembled WGS sequence"/>
</dbReference>
<feature type="region of interest" description="Disordered" evidence="1">
    <location>
        <begin position="73"/>
        <end position="145"/>
    </location>
</feature>
<dbReference type="GO" id="GO:0016579">
    <property type="term" value="P:protein deubiquitination"/>
    <property type="evidence" value="ECO:0007669"/>
    <property type="project" value="TreeGrafter"/>
</dbReference>
<evidence type="ECO:0000256" key="1">
    <source>
        <dbReference type="SAM" id="MobiDB-lite"/>
    </source>
</evidence>
<dbReference type="Proteomes" id="UP000663862">
    <property type="component" value="Unassembled WGS sequence"/>
</dbReference>
<dbReference type="SUPFAM" id="SSF54001">
    <property type="entry name" value="Cysteine proteinases"/>
    <property type="match status" value="1"/>
</dbReference>
<feature type="compositionally biased region" description="Basic and acidic residues" evidence="1">
    <location>
        <begin position="94"/>
        <end position="105"/>
    </location>
</feature>
<dbReference type="InterPro" id="IPR003323">
    <property type="entry name" value="OTU_dom"/>
</dbReference>